<dbReference type="PANTHER" id="PTHR30269">
    <property type="entry name" value="TRANSMEMBRANE PROTEIN YFCA"/>
    <property type="match status" value="1"/>
</dbReference>
<comment type="similarity">
    <text evidence="2 8">Belongs to the 4-toluene sulfonate uptake permease (TSUP) (TC 2.A.102) family.</text>
</comment>
<keyword evidence="3" id="KW-0813">Transport</keyword>
<evidence type="ECO:0000256" key="5">
    <source>
        <dbReference type="ARBA" id="ARBA00022692"/>
    </source>
</evidence>
<keyword evidence="10" id="KW-1185">Reference proteome</keyword>
<feature type="transmembrane region" description="Helical" evidence="8">
    <location>
        <begin position="222"/>
        <end position="239"/>
    </location>
</feature>
<dbReference type="GO" id="GO:0005886">
    <property type="term" value="C:plasma membrane"/>
    <property type="evidence" value="ECO:0007669"/>
    <property type="project" value="UniProtKB-SubCell"/>
</dbReference>
<evidence type="ECO:0000256" key="8">
    <source>
        <dbReference type="RuleBase" id="RU363041"/>
    </source>
</evidence>
<evidence type="ECO:0000256" key="3">
    <source>
        <dbReference type="ARBA" id="ARBA00022448"/>
    </source>
</evidence>
<keyword evidence="5 8" id="KW-0812">Transmembrane</keyword>
<keyword evidence="7 8" id="KW-0472">Membrane</keyword>
<dbReference type="EMBL" id="CP016346">
    <property type="protein sequence ID" value="ANQ15002.1"/>
    <property type="molecule type" value="Genomic_DNA"/>
</dbReference>
<protein>
    <recommendedName>
        <fullName evidence="8">Probable membrane transporter protein</fullName>
    </recommendedName>
</protein>
<gene>
    <name evidence="9" type="ORF">BA890_19945</name>
</gene>
<dbReference type="Proteomes" id="UP000092741">
    <property type="component" value="Chromosome 2"/>
</dbReference>
<dbReference type="PANTHER" id="PTHR30269:SF37">
    <property type="entry name" value="MEMBRANE TRANSPORTER PROTEIN"/>
    <property type="match status" value="1"/>
</dbReference>
<feature type="transmembrane region" description="Helical" evidence="8">
    <location>
        <begin position="6"/>
        <end position="32"/>
    </location>
</feature>
<evidence type="ECO:0000256" key="2">
    <source>
        <dbReference type="ARBA" id="ARBA00009142"/>
    </source>
</evidence>
<comment type="subcellular location">
    <subcellularLocation>
        <location evidence="1 8">Cell membrane</location>
        <topology evidence="1 8">Multi-pass membrane protein</topology>
    </subcellularLocation>
</comment>
<feature type="transmembrane region" description="Helical" evidence="8">
    <location>
        <begin position="132"/>
        <end position="151"/>
    </location>
</feature>
<evidence type="ECO:0000313" key="10">
    <source>
        <dbReference type="Proteomes" id="UP000092741"/>
    </source>
</evidence>
<evidence type="ECO:0000256" key="4">
    <source>
        <dbReference type="ARBA" id="ARBA00022475"/>
    </source>
</evidence>
<dbReference type="InterPro" id="IPR052017">
    <property type="entry name" value="TSUP"/>
</dbReference>
<reference evidence="9 10" key="1">
    <citation type="submission" date="2016-07" db="EMBL/GenBank/DDBJ databases">
        <title>Developing Vibrio natriegens as a novel, fast-growing host for biotechnology.</title>
        <authorList>
            <person name="Weinstock M.T."/>
            <person name="Hesek E.D."/>
            <person name="Wilson C.M."/>
            <person name="Gibson D.G."/>
        </authorList>
    </citation>
    <scope>NUCLEOTIDE SEQUENCE [LARGE SCALE GENOMIC DNA]</scope>
    <source>
        <strain evidence="9 10">ATCC 14048</strain>
    </source>
</reference>
<dbReference type="GeneID" id="70914352"/>
<evidence type="ECO:0000256" key="7">
    <source>
        <dbReference type="ARBA" id="ARBA00023136"/>
    </source>
</evidence>
<accession>A0AAN0Y7G3</accession>
<keyword evidence="6 8" id="KW-1133">Transmembrane helix</keyword>
<proteinExistence type="inferred from homology"/>
<dbReference type="InterPro" id="IPR002781">
    <property type="entry name" value="TM_pro_TauE-like"/>
</dbReference>
<evidence type="ECO:0000256" key="6">
    <source>
        <dbReference type="ARBA" id="ARBA00022989"/>
    </source>
</evidence>
<evidence type="ECO:0000313" key="9">
    <source>
        <dbReference type="EMBL" id="ANQ15002.1"/>
    </source>
</evidence>
<sequence length="241" mass="26434">MSEFIIISTLIVAGFIRGYTGFGFSALVILVLSSMYPVAEMVPAVLLLDLLVCLPLVASAWNKTDFKTLTPLLWATGLGVPFGYLLLLYLPDSLLKVIVPGAILALAALSHSKHALTLQLSRSPLLCGFMSGWTTSAVSAGGAPVVIYMRYSKMPIDVQRNSLISYFFLTTCFVVGSSYVMTKQWYFMPDHPLGYALISMTALMAGKLAFKYKNLNIIHQAAFYLMLILSALALLRAIWML</sequence>
<evidence type="ECO:0000256" key="1">
    <source>
        <dbReference type="ARBA" id="ARBA00004651"/>
    </source>
</evidence>
<feature type="transmembrane region" description="Helical" evidence="8">
    <location>
        <begin position="163"/>
        <end position="181"/>
    </location>
</feature>
<keyword evidence="4 8" id="KW-1003">Cell membrane</keyword>
<dbReference type="AlphaFoldDB" id="A0AAN0Y7G3"/>
<feature type="transmembrane region" description="Helical" evidence="8">
    <location>
        <begin position="68"/>
        <end position="87"/>
    </location>
</feature>
<dbReference type="RefSeq" id="WP_020335009.1">
    <property type="nucleotide sequence ID" value="NZ_ATFJ01000033.1"/>
</dbReference>
<feature type="transmembrane region" description="Helical" evidence="8">
    <location>
        <begin position="44"/>
        <end position="62"/>
    </location>
</feature>
<dbReference type="Pfam" id="PF01925">
    <property type="entry name" value="TauE"/>
    <property type="match status" value="1"/>
</dbReference>
<feature type="transmembrane region" description="Helical" evidence="8">
    <location>
        <begin position="193"/>
        <end position="210"/>
    </location>
</feature>
<name>A0AAN0Y7G3_VIBNA</name>
<organism evidence="9 10">
    <name type="scientific">Vibrio natriegens NBRC 15636 = ATCC 14048 = DSM 759</name>
    <dbReference type="NCBI Taxonomy" id="1219067"/>
    <lineage>
        <taxon>Bacteria</taxon>
        <taxon>Pseudomonadati</taxon>
        <taxon>Pseudomonadota</taxon>
        <taxon>Gammaproteobacteria</taxon>
        <taxon>Vibrionales</taxon>
        <taxon>Vibrionaceae</taxon>
        <taxon>Vibrio</taxon>
    </lineage>
</organism>
<dbReference type="KEGG" id="vna:PN96_16095"/>